<dbReference type="RefSeq" id="WP_209944752.1">
    <property type="nucleotide sequence ID" value="NZ_JAGGJU010000005.1"/>
</dbReference>
<dbReference type="SUPFAM" id="SSF51316">
    <property type="entry name" value="Mss4-like"/>
    <property type="match status" value="1"/>
</dbReference>
<keyword evidence="7" id="KW-1185">Reference proteome</keyword>
<dbReference type="Gene3D" id="3.90.1590.10">
    <property type="entry name" value="glutathione-dependent formaldehyde- activating enzyme (gfa)"/>
    <property type="match status" value="1"/>
</dbReference>
<organism evidence="6 7">
    <name type="scientific">Rhizobium halophytocola</name>
    <dbReference type="NCBI Taxonomy" id="735519"/>
    <lineage>
        <taxon>Bacteria</taxon>
        <taxon>Pseudomonadati</taxon>
        <taxon>Pseudomonadota</taxon>
        <taxon>Alphaproteobacteria</taxon>
        <taxon>Hyphomicrobiales</taxon>
        <taxon>Rhizobiaceae</taxon>
        <taxon>Rhizobium/Agrobacterium group</taxon>
        <taxon>Rhizobium</taxon>
    </lineage>
</organism>
<dbReference type="PANTHER" id="PTHR33337">
    <property type="entry name" value="GFA DOMAIN-CONTAINING PROTEIN"/>
    <property type="match status" value="1"/>
</dbReference>
<keyword evidence="2" id="KW-0479">Metal-binding</keyword>
<feature type="domain" description="CENP-V/GFA" evidence="5">
    <location>
        <begin position="4"/>
        <end position="100"/>
    </location>
</feature>
<evidence type="ECO:0000256" key="4">
    <source>
        <dbReference type="ARBA" id="ARBA00023239"/>
    </source>
</evidence>
<protein>
    <recommendedName>
        <fullName evidence="5">CENP-V/GFA domain-containing protein</fullName>
    </recommendedName>
</protein>
<proteinExistence type="inferred from homology"/>
<keyword evidence="3" id="KW-0862">Zinc</keyword>
<dbReference type="PROSITE" id="PS51891">
    <property type="entry name" value="CENP_V_GFA"/>
    <property type="match status" value="1"/>
</dbReference>
<comment type="similarity">
    <text evidence="1">Belongs to the Gfa family.</text>
</comment>
<evidence type="ECO:0000256" key="1">
    <source>
        <dbReference type="ARBA" id="ARBA00005495"/>
    </source>
</evidence>
<dbReference type="Proteomes" id="UP000759443">
    <property type="component" value="Unassembled WGS sequence"/>
</dbReference>
<dbReference type="InterPro" id="IPR011057">
    <property type="entry name" value="Mss4-like_sf"/>
</dbReference>
<evidence type="ECO:0000313" key="7">
    <source>
        <dbReference type="Proteomes" id="UP000759443"/>
    </source>
</evidence>
<dbReference type="EMBL" id="JAGGJU010000005">
    <property type="protein sequence ID" value="MBP1850729.1"/>
    <property type="molecule type" value="Genomic_DNA"/>
</dbReference>
<evidence type="ECO:0000313" key="6">
    <source>
        <dbReference type="EMBL" id="MBP1850729.1"/>
    </source>
</evidence>
<reference evidence="6 7" key="1">
    <citation type="submission" date="2021-03" db="EMBL/GenBank/DDBJ databases">
        <title>Genomic Encyclopedia of Type Strains, Phase IV (KMG-IV): sequencing the most valuable type-strain genomes for metagenomic binning, comparative biology and taxonomic classification.</title>
        <authorList>
            <person name="Goeker M."/>
        </authorList>
    </citation>
    <scope>NUCLEOTIDE SEQUENCE [LARGE SCALE GENOMIC DNA]</scope>
    <source>
        <strain evidence="6 7">DSM 21600</strain>
    </source>
</reference>
<sequence length="125" mass="13900">MNFRLGGCLCGDVRYTVEGEPLRVGLCHCSACRKESGSMVTCFVVYPRSALKTTGHTASYAGRHFCPRCGGRLFIVNDEEAEIRLGSLDRAPSDFRPAYEIWVKRREAWLSAIEGIGQWPADRVG</sequence>
<dbReference type="PANTHER" id="PTHR33337:SF40">
    <property type="entry name" value="CENP-V_GFA DOMAIN-CONTAINING PROTEIN-RELATED"/>
    <property type="match status" value="1"/>
</dbReference>
<gene>
    <name evidence="6" type="ORF">J2Z17_002166</name>
</gene>
<comment type="caution">
    <text evidence="6">The sequence shown here is derived from an EMBL/GenBank/DDBJ whole genome shotgun (WGS) entry which is preliminary data.</text>
</comment>
<dbReference type="Pfam" id="PF04828">
    <property type="entry name" value="GFA"/>
    <property type="match status" value="1"/>
</dbReference>
<accession>A0ABS4DYL1</accession>
<name>A0ABS4DYL1_9HYPH</name>
<dbReference type="InterPro" id="IPR006913">
    <property type="entry name" value="CENP-V/GFA"/>
</dbReference>
<evidence type="ECO:0000259" key="5">
    <source>
        <dbReference type="PROSITE" id="PS51891"/>
    </source>
</evidence>
<evidence type="ECO:0000256" key="2">
    <source>
        <dbReference type="ARBA" id="ARBA00022723"/>
    </source>
</evidence>
<evidence type="ECO:0000256" key="3">
    <source>
        <dbReference type="ARBA" id="ARBA00022833"/>
    </source>
</evidence>
<keyword evidence="4" id="KW-0456">Lyase</keyword>